<feature type="transmembrane region" description="Helical" evidence="1">
    <location>
        <begin position="122"/>
        <end position="141"/>
    </location>
</feature>
<keyword evidence="3" id="KW-1185">Reference proteome</keyword>
<feature type="transmembrane region" description="Helical" evidence="1">
    <location>
        <begin position="96"/>
        <end position="115"/>
    </location>
</feature>
<name>A0A1U7JCI5_9HYPH</name>
<keyword evidence="1" id="KW-0812">Transmembrane</keyword>
<keyword evidence="1" id="KW-0472">Membrane</keyword>
<proteinExistence type="predicted"/>
<evidence type="ECO:0000313" key="2">
    <source>
        <dbReference type="EMBL" id="OKL42351.1"/>
    </source>
</evidence>
<comment type="caution">
    <text evidence="2">The sequence shown here is derived from an EMBL/GenBank/DDBJ whole genome shotgun (WGS) entry which is preliminary data.</text>
</comment>
<dbReference type="Pfam" id="PF10688">
    <property type="entry name" value="Imp-YgjV"/>
    <property type="match status" value="1"/>
</dbReference>
<gene>
    <name evidence="2" type="ORF">A3843_00585</name>
</gene>
<dbReference type="STRING" id="197461.A3843_00585"/>
<evidence type="ECO:0008006" key="4">
    <source>
        <dbReference type="Google" id="ProtNLM"/>
    </source>
</evidence>
<reference evidence="2 3" key="1">
    <citation type="submission" date="2016-03" db="EMBL/GenBank/DDBJ databases">
        <title>Genome sequence of Nesiotobacter sp. nov., a moderately halophilic alphaproteobacterium isolated from the Yellow Sea, China.</title>
        <authorList>
            <person name="Zhang G."/>
            <person name="Zhang R."/>
        </authorList>
    </citation>
    <scope>NUCLEOTIDE SEQUENCE [LARGE SCALE GENOMIC DNA]</scope>
    <source>
        <strain evidence="2 3">WB1-6</strain>
    </source>
</reference>
<dbReference type="InterPro" id="IPR019629">
    <property type="entry name" value="Uncharacterised_HI1736/YgjV"/>
</dbReference>
<protein>
    <recommendedName>
        <fullName evidence="4">Inner membrane protein YgjV</fullName>
    </recommendedName>
</protein>
<feature type="transmembrane region" description="Helical" evidence="1">
    <location>
        <begin position="69"/>
        <end position="90"/>
    </location>
</feature>
<accession>A0A1U7JCI5</accession>
<sequence length="165" mass="17754">MDPIFVQALGLAALAINLFSFSTVNDRRLRALLFGSCSLFAIHYVLLGAAVAGVNLVINAVRAFVSLRFTGVGWFVLFAALQTVMSAVLYATPLDIVPWVASLITGFALFCLSGIKLRIAMLLGTLTWMINSVLVGSWGGMLNDAINGTALLLTIWRLHRQPAVS</sequence>
<keyword evidence="1" id="KW-1133">Transmembrane helix</keyword>
<dbReference type="RefSeq" id="WP_028482160.1">
    <property type="nucleotide sequence ID" value="NZ_LVVZ01000049.1"/>
</dbReference>
<evidence type="ECO:0000313" key="3">
    <source>
        <dbReference type="Proteomes" id="UP000185783"/>
    </source>
</evidence>
<evidence type="ECO:0000256" key="1">
    <source>
        <dbReference type="SAM" id="Phobius"/>
    </source>
</evidence>
<dbReference type="EMBL" id="LVVZ01000049">
    <property type="protein sequence ID" value="OKL42351.1"/>
    <property type="molecule type" value="Genomic_DNA"/>
</dbReference>
<feature type="transmembrane region" description="Helical" evidence="1">
    <location>
        <begin position="31"/>
        <end position="57"/>
    </location>
</feature>
<dbReference type="Proteomes" id="UP000185783">
    <property type="component" value="Unassembled WGS sequence"/>
</dbReference>
<organism evidence="2 3">
    <name type="scientific">Pseudovibrio exalbescens</name>
    <dbReference type="NCBI Taxonomy" id="197461"/>
    <lineage>
        <taxon>Bacteria</taxon>
        <taxon>Pseudomonadati</taxon>
        <taxon>Pseudomonadota</taxon>
        <taxon>Alphaproteobacteria</taxon>
        <taxon>Hyphomicrobiales</taxon>
        <taxon>Stappiaceae</taxon>
        <taxon>Pseudovibrio</taxon>
    </lineage>
</organism>
<dbReference type="AlphaFoldDB" id="A0A1U7JCI5"/>